<feature type="signal peptide" evidence="2">
    <location>
        <begin position="1"/>
        <end position="24"/>
    </location>
</feature>
<protein>
    <recommendedName>
        <fullName evidence="5">Rap1a immunity protein domain-containing protein</fullName>
    </recommendedName>
</protein>
<name>A0ABS7MAK9_9SPHN</name>
<keyword evidence="4" id="KW-1185">Reference proteome</keyword>
<feature type="region of interest" description="Disordered" evidence="1">
    <location>
        <begin position="73"/>
        <end position="97"/>
    </location>
</feature>
<organism evidence="3 4">
    <name type="scientific">Sphingopyxis jiangsuensis</name>
    <dbReference type="NCBI Taxonomy" id="2871171"/>
    <lineage>
        <taxon>Bacteria</taxon>
        <taxon>Pseudomonadati</taxon>
        <taxon>Pseudomonadota</taxon>
        <taxon>Alphaproteobacteria</taxon>
        <taxon>Sphingomonadales</taxon>
        <taxon>Sphingomonadaceae</taxon>
        <taxon>Sphingopyxis</taxon>
    </lineage>
</organism>
<keyword evidence="2" id="KW-0732">Signal</keyword>
<sequence>MIAPTKARMASALLALGAGVTLTAMTPGDMSIAAFLARADSISRLGPLAIATPDGVRLKNEVIAAGHRYKTRIDAQRRAGRPTTSCPPESGSLTPEEWLGHLRSYPPAARRSVSVYSAFEALMKKRYPCPAAQ</sequence>
<accession>A0ABS7MAK9</accession>
<reference evidence="3" key="1">
    <citation type="submission" date="2021-08" db="EMBL/GenBank/DDBJ databases">
        <title>Sphingopyxis panaciterrulae sp. nov., isolated from the surface water of the Yellow Sea.</title>
        <authorList>
            <person name="Gao Z."/>
            <person name="Zhang D."/>
            <person name="Zhang A."/>
        </authorList>
    </citation>
    <scope>NUCLEOTIDE SEQUENCE</scope>
    <source>
        <strain evidence="3">XHP0097</strain>
    </source>
</reference>
<feature type="chain" id="PRO_5045602226" description="Rap1a immunity protein domain-containing protein" evidence="2">
    <location>
        <begin position="25"/>
        <end position="133"/>
    </location>
</feature>
<proteinExistence type="predicted"/>
<dbReference type="EMBL" id="JAILXK010000001">
    <property type="protein sequence ID" value="MBY4636056.1"/>
    <property type="molecule type" value="Genomic_DNA"/>
</dbReference>
<gene>
    <name evidence="3" type="ORF">K5P26_02755</name>
</gene>
<evidence type="ECO:0000313" key="3">
    <source>
        <dbReference type="EMBL" id="MBY4636056.1"/>
    </source>
</evidence>
<evidence type="ECO:0000256" key="1">
    <source>
        <dbReference type="SAM" id="MobiDB-lite"/>
    </source>
</evidence>
<evidence type="ECO:0008006" key="5">
    <source>
        <dbReference type="Google" id="ProtNLM"/>
    </source>
</evidence>
<evidence type="ECO:0000256" key="2">
    <source>
        <dbReference type="SAM" id="SignalP"/>
    </source>
</evidence>
<feature type="compositionally biased region" description="Polar residues" evidence="1">
    <location>
        <begin position="82"/>
        <end position="93"/>
    </location>
</feature>
<dbReference type="Proteomes" id="UP001166571">
    <property type="component" value="Unassembled WGS sequence"/>
</dbReference>
<evidence type="ECO:0000313" key="4">
    <source>
        <dbReference type="Proteomes" id="UP001166571"/>
    </source>
</evidence>
<comment type="caution">
    <text evidence="3">The sequence shown here is derived from an EMBL/GenBank/DDBJ whole genome shotgun (WGS) entry which is preliminary data.</text>
</comment>